<dbReference type="PANTHER" id="PTHR43464">
    <property type="entry name" value="METHYLTRANSFERASE"/>
    <property type="match status" value="1"/>
</dbReference>
<name>A0A366HL46_9BACT</name>
<keyword evidence="2" id="KW-0489">Methyltransferase</keyword>
<sequence>MRLILRAALNNDRPDRRYNQFREAVASRAGAPLRSRMNHFDDPQAVSRYAENPPRLVPGFADLQRMTSLLLAERTPEDARVLVLGAGGGLELKVLAEAHPQWTFDGIDPSAEMLRLATATLGPSLSKRVHLHEGYIDVAPEHPFDAASCLLTLHFIPADERLRTLKEVHRRLKPGAPFVAAHHSIPEGKDERDLWLSRYAAFAISSGVERAHAESARTAIGEKLPILSPEHDEALLREAGFTSVSLFYAAFTFRGWVAYA</sequence>
<organism evidence="2 3">
    <name type="scientific">Roseimicrobium gellanilyticum</name>
    <dbReference type="NCBI Taxonomy" id="748857"/>
    <lineage>
        <taxon>Bacteria</taxon>
        <taxon>Pseudomonadati</taxon>
        <taxon>Verrucomicrobiota</taxon>
        <taxon>Verrucomicrobiia</taxon>
        <taxon>Verrucomicrobiales</taxon>
        <taxon>Verrucomicrobiaceae</taxon>
        <taxon>Roseimicrobium</taxon>
    </lineage>
</organism>
<keyword evidence="2" id="KW-0808">Transferase</keyword>
<reference evidence="2 3" key="1">
    <citation type="submission" date="2018-06" db="EMBL/GenBank/DDBJ databases">
        <title>Genomic Encyclopedia of Type Strains, Phase IV (KMG-IV): sequencing the most valuable type-strain genomes for metagenomic binning, comparative biology and taxonomic classification.</title>
        <authorList>
            <person name="Goeker M."/>
        </authorList>
    </citation>
    <scope>NUCLEOTIDE SEQUENCE [LARGE SCALE GENOMIC DNA]</scope>
    <source>
        <strain evidence="2 3">DSM 25532</strain>
    </source>
</reference>
<dbReference type="SUPFAM" id="SSF53335">
    <property type="entry name" value="S-adenosyl-L-methionine-dependent methyltransferases"/>
    <property type="match status" value="1"/>
</dbReference>
<dbReference type="GO" id="GO:0008168">
    <property type="term" value="F:methyltransferase activity"/>
    <property type="evidence" value="ECO:0007669"/>
    <property type="project" value="UniProtKB-KW"/>
</dbReference>
<dbReference type="Gene3D" id="3.40.50.150">
    <property type="entry name" value="Vaccinia Virus protein VP39"/>
    <property type="match status" value="1"/>
</dbReference>
<dbReference type="CDD" id="cd02440">
    <property type="entry name" value="AdoMet_MTases"/>
    <property type="match status" value="1"/>
</dbReference>
<accession>A0A366HL46</accession>
<gene>
    <name evidence="2" type="ORF">DES53_106192</name>
</gene>
<evidence type="ECO:0000313" key="2">
    <source>
        <dbReference type="EMBL" id="RBP42483.1"/>
    </source>
</evidence>
<dbReference type="Pfam" id="PF08242">
    <property type="entry name" value="Methyltransf_12"/>
    <property type="match status" value="1"/>
</dbReference>
<dbReference type="Proteomes" id="UP000253426">
    <property type="component" value="Unassembled WGS sequence"/>
</dbReference>
<dbReference type="AlphaFoldDB" id="A0A366HL46"/>
<dbReference type="EMBL" id="QNRR01000006">
    <property type="protein sequence ID" value="RBP42483.1"/>
    <property type="molecule type" value="Genomic_DNA"/>
</dbReference>
<evidence type="ECO:0000313" key="3">
    <source>
        <dbReference type="Proteomes" id="UP000253426"/>
    </source>
</evidence>
<dbReference type="InterPro" id="IPR029063">
    <property type="entry name" value="SAM-dependent_MTases_sf"/>
</dbReference>
<comment type="caution">
    <text evidence="2">The sequence shown here is derived from an EMBL/GenBank/DDBJ whole genome shotgun (WGS) entry which is preliminary data.</text>
</comment>
<proteinExistence type="predicted"/>
<dbReference type="InterPro" id="IPR013217">
    <property type="entry name" value="Methyltransf_12"/>
</dbReference>
<feature type="domain" description="Methyltransferase type 12" evidence="1">
    <location>
        <begin position="82"/>
        <end position="177"/>
    </location>
</feature>
<protein>
    <submittedName>
        <fullName evidence="2">tRNA (Cmo5U34)-methyltransferase</fullName>
    </submittedName>
</protein>
<evidence type="ECO:0000259" key="1">
    <source>
        <dbReference type="Pfam" id="PF08242"/>
    </source>
</evidence>
<dbReference type="PANTHER" id="PTHR43464:SF58">
    <property type="entry name" value="BLR7975 PROTEIN"/>
    <property type="match status" value="1"/>
</dbReference>
<keyword evidence="3" id="KW-1185">Reference proteome</keyword>
<dbReference type="GO" id="GO:0032259">
    <property type="term" value="P:methylation"/>
    <property type="evidence" value="ECO:0007669"/>
    <property type="project" value="UniProtKB-KW"/>
</dbReference>